<name>K1SQU5_9ZZZZ</name>
<dbReference type="EMBL" id="AJWZ01005265">
    <property type="protein sequence ID" value="EKC63057.1"/>
    <property type="molecule type" value="Genomic_DNA"/>
</dbReference>
<accession>K1SQU5</accession>
<feature type="non-terminal residue" evidence="1">
    <location>
        <position position="1"/>
    </location>
</feature>
<gene>
    <name evidence="1" type="ORF">OBE_07659</name>
</gene>
<reference evidence="1" key="1">
    <citation type="journal article" date="2013" name="Environ. Microbiol.">
        <title>Microbiota from the distal guts of lean and obese adolescents exhibit partial functional redundancy besides clear differences in community structure.</title>
        <authorList>
            <person name="Ferrer M."/>
            <person name="Ruiz A."/>
            <person name="Lanza F."/>
            <person name="Haange S.B."/>
            <person name="Oberbach A."/>
            <person name="Till H."/>
            <person name="Bargiela R."/>
            <person name="Campoy C."/>
            <person name="Segura M.T."/>
            <person name="Richter M."/>
            <person name="von Bergen M."/>
            <person name="Seifert J."/>
            <person name="Suarez A."/>
        </authorList>
    </citation>
    <scope>NUCLEOTIDE SEQUENCE</scope>
</reference>
<evidence type="ECO:0000313" key="1">
    <source>
        <dbReference type="EMBL" id="EKC63057.1"/>
    </source>
</evidence>
<comment type="caution">
    <text evidence="1">The sequence shown here is derived from an EMBL/GenBank/DDBJ whole genome shotgun (WGS) entry which is preliminary data.</text>
</comment>
<proteinExistence type="predicted"/>
<organism evidence="1">
    <name type="scientific">human gut metagenome</name>
    <dbReference type="NCBI Taxonomy" id="408170"/>
    <lineage>
        <taxon>unclassified sequences</taxon>
        <taxon>metagenomes</taxon>
        <taxon>organismal metagenomes</taxon>
    </lineage>
</organism>
<protein>
    <submittedName>
        <fullName evidence="1">Uncharacterized protein</fullName>
    </submittedName>
</protein>
<sequence length="31" mass="3623">AALNKNVRYYTNTPELLKKYAKMVPPVDEQK</sequence>
<dbReference type="AlphaFoldDB" id="K1SQU5"/>